<evidence type="ECO:0000256" key="2">
    <source>
        <dbReference type="PROSITE-ProRule" id="PRU01360"/>
    </source>
</evidence>
<keyword evidence="2" id="KW-0812">Transmembrane</keyword>
<dbReference type="InterPro" id="IPR012910">
    <property type="entry name" value="Plug_dom"/>
</dbReference>
<dbReference type="InterPro" id="IPR039426">
    <property type="entry name" value="TonB-dep_rcpt-like"/>
</dbReference>
<feature type="chain" id="PRO_5035838394" evidence="3">
    <location>
        <begin position="19"/>
        <end position="878"/>
    </location>
</feature>
<evidence type="ECO:0000256" key="3">
    <source>
        <dbReference type="SAM" id="SignalP"/>
    </source>
</evidence>
<dbReference type="KEGG" id="haei:MUN82_18540"/>
<keyword evidence="2" id="KW-1134">Transmembrane beta strand</keyword>
<evidence type="ECO:0000256" key="1">
    <source>
        <dbReference type="ARBA" id="ARBA00022729"/>
    </source>
</evidence>
<name>A0A8T9SSZ7_9BACT</name>
<reference evidence="5 6" key="1">
    <citation type="submission" date="2022-04" db="EMBL/GenBank/DDBJ databases">
        <title>Hymenobacter sp. isolated from the air.</title>
        <authorList>
            <person name="Won M."/>
            <person name="Lee C.-M."/>
            <person name="Woen H.-Y."/>
            <person name="Kwon S.-W."/>
        </authorList>
    </citation>
    <scope>NUCLEOTIDE SEQUENCE [LARGE SCALE GENOMIC DNA]</scope>
    <source>
        <strain evidence="6">5413 J-13</strain>
    </source>
</reference>
<proteinExistence type="inferred from homology"/>
<dbReference type="Gene3D" id="2.170.130.10">
    <property type="entry name" value="TonB-dependent receptor, plug domain"/>
    <property type="match status" value="1"/>
</dbReference>
<sequence length="878" mass="97323">MRPFLLFSFLCTAAPTLAQQPDMLTPRRVTVAVSAIADSLTLPGIDSSRASFIDQVQGILIERNRSFPFLPIQEQLRQVAGVQATPFSGAPGAQVVVRIRGAASFANHARPLYVVDGVPVFQRTFWSGVSDAVYLDALPEIQELDTNPLLHIPTEDIEQVEVLKGAFETAQYGSQGINGVIRITTRRGRTGAPRVQYNGYGGLQQARYRYELLDARQYATLANEAARNDGESPRFSSAELAALGRGTDWQAELLRTAVVQGHHLSLAGGTATTHYYTGVDYLGQQGIMLNSNLRRYAVRANVDQQLGQRLHVAARGSLSETQRRVPSYYALQNALYERPTRTVQDTVYQRRDWITPVQEASEWYQTPRQQRLLTQLDARYRLATGLTLEVLGGLERATQRSQSYKSVTISAAGKYADLTSTYKQWLVNPALRYARDFAGGRHAVAASVEAIGQQQTTKDELLSYIPGAPVEGREYSYSLIESLFYRLTGGYTFAGRYQLQGSLRHDVLSIMPAADRKLWLPGAQATWHTDKEAFLKDNATISKLNVWVGWGYTMGASNVGGTRYTLFKPGFPIVANNRLLPLRERSRQLDAGFTLGLWQDQLNVTIQSYTRHTIDDQEEYLKLPGTLHNKGVELSLAGRWRLGAVQGSTALAGAINRNRYQAELSATPTSYEQAVYNQPLSTFYGLRYLGIDAAGLPRFAEGPTNGRPIEDQQPLGSGLPRQLLTLTQQLQYKRFALDVQADAMWGYQVQNIQLGVLDAPSGIDNATTRVLNRWTPTNTATDVPRASQQFRAVSFSNYILQSGNHVRLTAVSLSYPVWKREAHSASVWVGGQNLLVVTRYRGYDPNVSSFGSDNKQAGIDQGAYPTARTFLLGVRATL</sequence>
<dbReference type="GO" id="GO:0009279">
    <property type="term" value="C:cell outer membrane"/>
    <property type="evidence" value="ECO:0007669"/>
    <property type="project" value="UniProtKB-SubCell"/>
</dbReference>
<protein>
    <submittedName>
        <fullName evidence="5">SusC/RagA family TonB-linked outer membrane protein</fullName>
    </submittedName>
</protein>
<dbReference type="GO" id="GO:0015344">
    <property type="term" value="F:siderophore uptake transmembrane transporter activity"/>
    <property type="evidence" value="ECO:0007669"/>
    <property type="project" value="TreeGrafter"/>
</dbReference>
<feature type="signal peptide" evidence="3">
    <location>
        <begin position="1"/>
        <end position="18"/>
    </location>
</feature>
<dbReference type="InterPro" id="IPR037066">
    <property type="entry name" value="Plug_dom_sf"/>
</dbReference>
<comment type="similarity">
    <text evidence="2">Belongs to the TonB-dependent receptor family.</text>
</comment>
<keyword evidence="2" id="KW-0472">Membrane</keyword>
<dbReference type="PANTHER" id="PTHR30069">
    <property type="entry name" value="TONB-DEPENDENT OUTER MEMBRANE RECEPTOR"/>
    <property type="match status" value="1"/>
</dbReference>
<keyword evidence="2" id="KW-0813">Transport</keyword>
<dbReference type="Pfam" id="PF07715">
    <property type="entry name" value="Plug"/>
    <property type="match status" value="1"/>
</dbReference>
<evidence type="ECO:0000313" key="5">
    <source>
        <dbReference type="EMBL" id="UOR04925.1"/>
    </source>
</evidence>
<dbReference type="PANTHER" id="PTHR30069:SF29">
    <property type="entry name" value="HEMOGLOBIN AND HEMOGLOBIN-HAPTOGLOBIN-BINDING PROTEIN 1-RELATED"/>
    <property type="match status" value="1"/>
</dbReference>
<accession>A0A8T9SSZ7</accession>
<dbReference type="PROSITE" id="PS52016">
    <property type="entry name" value="TONB_DEPENDENT_REC_3"/>
    <property type="match status" value="1"/>
</dbReference>
<dbReference type="RefSeq" id="WP_245092814.1">
    <property type="nucleotide sequence ID" value="NZ_CP095053.1"/>
</dbReference>
<evidence type="ECO:0000313" key="6">
    <source>
        <dbReference type="Proteomes" id="UP000829925"/>
    </source>
</evidence>
<evidence type="ECO:0000259" key="4">
    <source>
        <dbReference type="Pfam" id="PF07715"/>
    </source>
</evidence>
<organism evidence="5 6">
    <name type="scientific">Hymenobacter aerilatus</name>
    <dbReference type="NCBI Taxonomy" id="2932251"/>
    <lineage>
        <taxon>Bacteria</taxon>
        <taxon>Pseudomonadati</taxon>
        <taxon>Bacteroidota</taxon>
        <taxon>Cytophagia</taxon>
        <taxon>Cytophagales</taxon>
        <taxon>Hymenobacteraceae</taxon>
        <taxon>Hymenobacter</taxon>
    </lineage>
</organism>
<keyword evidence="6" id="KW-1185">Reference proteome</keyword>
<keyword evidence="2" id="KW-0998">Cell outer membrane</keyword>
<dbReference type="AlphaFoldDB" id="A0A8T9SSZ7"/>
<feature type="domain" description="TonB-dependent receptor plug" evidence="4">
    <location>
        <begin position="71"/>
        <end position="180"/>
    </location>
</feature>
<dbReference type="NCBIfam" id="TIGR04056">
    <property type="entry name" value="OMP_RagA_SusC"/>
    <property type="match status" value="1"/>
</dbReference>
<dbReference type="InterPro" id="IPR023996">
    <property type="entry name" value="TonB-dep_OMP_SusC/RagA"/>
</dbReference>
<comment type="subcellular location">
    <subcellularLocation>
        <location evidence="2">Cell outer membrane</location>
        <topology evidence="2">Multi-pass membrane protein</topology>
    </subcellularLocation>
</comment>
<keyword evidence="1 3" id="KW-0732">Signal</keyword>
<dbReference type="EMBL" id="CP095053">
    <property type="protein sequence ID" value="UOR04925.1"/>
    <property type="molecule type" value="Genomic_DNA"/>
</dbReference>
<dbReference type="SUPFAM" id="SSF56935">
    <property type="entry name" value="Porins"/>
    <property type="match status" value="1"/>
</dbReference>
<gene>
    <name evidence="5" type="ORF">MUN82_18540</name>
</gene>
<dbReference type="Proteomes" id="UP000829925">
    <property type="component" value="Chromosome"/>
</dbReference>
<dbReference type="GO" id="GO:0044718">
    <property type="term" value="P:siderophore transmembrane transport"/>
    <property type="evidence" value="ECO:0007669"/>
    <property type="project" value="TreeGrafter"/>
</dbReference>